<dbReference type="PROSITE" id="PS51464">
    <property type="entry name" value="SIS"/>
    <property type="match status" value="1"/>
</dbReference>
<protein>
    <submittedName>
        <fullName evidence="3">6-phospho-3-hexuloisomerase</fullName>
        <ecNumber evidence="3">5.3.1.27</ecNumber>
    </submittedName>
</protein>
<reference evidence="4" key="1">
    <citation type="journal article" date="2019" name="Int. J. Syst. Evol. Microbiol.">
        <title>The Global Catalogue of Microorganisms (GCM) 10K type strain sequencing project: providing services to taxonomists for standard genome sequencing and annotation.</title>
        <authorList>
            <consortium name="The Broad Institute Genomics Platform"/>
            <consortium name="The Broad Institute Genome Sequencing Center for Infectious Disease"/>
            <person name="Wu L."/>
            <person name="Ma J."/>
        </authorList>
    </citation>
    <scope>NUCLEOTIDE SEQUENCE [LARGE SCALE GENOMIC DNA]</scope>
    <source>
        <strain evidence="4">CGMCC 1.12942</strain>
    </source>
</reference>
<evidence type="ECO:0000313" key="3">
    <source>
        <dbReference type="EMBL" id="MFC7441797.1"/>
    </source>
</evidence>
<comment type="similarity">
    <text evidence="1">Belongs to the SIS family. PHI subfamily.</text>
</comment>
<dbReference type="InterPro" id="IPR046348">
    <property type="entry name" value="SIS_dom_sf"/>
</dbReference>
<dbReference type="Gene3D" id="3.40.50.10490">
    <property type="entry name" value="Glucose-6-phosphate isomerase like protein, domain 1"/>
    <property type="match status" value="1"/>
</dbReference>
<dbReference type="NCBIfam" id="TIGR03127">
    <property type="entry name" value="RuMP_HxlB"/>
    <property type="match status" value="1"/>
</dbReference>
<dbReference type="PANTHER" id="PTHR43443:SF1">
    <property type="entry name" value="3-HEXULOSE-6-PHOSPHATE ISOMERASE"/>
    <property type="match status" value="1"/>
</dbReference>
<keyword evidence="3" id="KW-0413">Isomerase</keyword>
<keyword evidence="4" id="KW-1185">Reference proteome</keyword>
<dbReference type="EMBL" id="JBHTBW010000037">
    <property type="protein sequence ID" value="MFC7441797.1"/>
    <property type="molecule type" value="Genomic_DNA"/>
</dbReference>
<organism evidence="3 4">
    <name type="scientific">Laceyella putida</name>
    <dbReference type="NCBI Taxonomy" id="110101"/>
    <lineage>
        <taxon>Bacteria</taxon>
        <taxon>Bacillati</taxon>
        <taxon>Bacillota</taxon>
        <taxon>Bacilli</taxon>
        <taxon>Bacillales</taxon>
        <taxon>Thermoactinomycetaceae</taxon>
        <taxon>Laceyella</taxon>
    </lineage>
</organism>
<dbReference type="SUPFAM" id="SSF53697">
    <property type="entry name" value="SIS domain"/>
    <property type="match status" value="1"/>
</dbReference>
<accession>A0ABW2RM64</accession>
<dbReference type="Proteomes" id="UP001596500">
    <property type="component" value="Unassembled WGS sequence"/>
</dbReference>
<comment type="caution">
    <text evidence="3">The sequence shown here is derived from an EMBL/GenBank/DDBJ whole genome shotgun (WGS) entry which is preliminary data.</text>
</comment>
<gene>
    <name evidence="3" type="primary">hxlB</name>
    <name evidence="3" type="ORF">ACFQNG_11880</name>
</gene>
<feature type="domain" description="SIS" evidence="2">
    <location>
        <begin position="26"/>
        <end position="169"/>
    </location>
</feature>
<dbReference type="PANTHER" id="PTHR43443">
    <property type="entry name" value="3-HEXULOSE-6-PHOSPHATE ISOMERASE"/>
    <property type="match status" value="1"/>
</dbReference>
<dbReference type="GO" id="GO:0043800">
    <property type="term" value="F:6-phospho-3-hexuloisomerase activity"/>
    <property type="evidence" value="ECO:0007669"/>
    <property type="project" value="UniProtKB-EC"/>
</dbReference>
<name>A0ABW2RM64_9BACL</name>
<evidence type="ECO:0000313" key="4">
    <source>
        <dbReference type="Proteomes" id="UP001596500"/>
    </source>
</evidence>
<evidence type="ECO:0000256" key="1">
    <source>
        <dbReference type="ARBA" id="ARBA00009235"/>
    </source>
</evidence>
<dbReference type="RefSeq" id="WP_379865271.1">
    <property type="nucleotide sequence ID" value="NZ_JBHTBW010000037.1"/>
</dbReference>
<dbReference type="InterPro" id="IPR017552">
    <property type="entry name" value="PHI/rmpB"/>
</dbReference>
<dbReference type="InterPro" id="IPR001347">
    <property type="entry name" value="SIS_dom"/>
</dbReference>
<proteinExistence type="inferred from homology"/>
<dbReference type="CDD" id="cd05005">
    <property type="entry name" value="SIS_PHI"/>
    <property type="match status" value="1"/>
</dbReference>
<dbReference type="Pfam" id="PF01380">
    <property type="entry name" value="SIS"/>
    <property type="match status" value="1"/>
</dbReference>
<dbReference type="EC" id="5.3.1.27" evidence="3"/>
<evidence type="ECO:0000259" key="2">
    <source>
        <dbReference type="PROSITE" id="PS51464"/>
    </source>
</evidence>
<sequence>MNELDIILNEMHAVLQKVNKPSIDHAVAVLRSGKRIFVVGEGRSGLIAKSLAMRLMHLGMTVYVVGETITPSLATGDVLFAVSGSGTTKSVLLSAQKARELGCPVLAVTTDPHSELASAATDILHIPAATKYRREGEPASVQPLGSLFDQCAHILFDAICLCFANLHAVDHREALAKHSNLE</sequence>